<evidence type="ECO:0000256" key="1">
    <source>
        <dbReference type="SAM" id="MobiDB-lite"/>
    </source>
</evidence>
<evidence type="ECO:0000313" key="4">
    <source>
        <dbReference type="Proteomes" id="UP000076738"/>
    </source>
</evidence>
<feature type="compositionally biased region" description="Low complexity" evidence="1">
    <location>
        <begin position="173"/>
        <end position="199"/>
    </location>
</feature>
<feature type="region of interest" description="Disordered" evidence="1">
    <location>
        <begin position="153"/>
        <end position="344"/>
    </location>
</feature>
<feature type="compositionally biased region" description="Polar residues" evidence="1">
    <location>
        <begin position="40"/>
        <end position="54"/>
    </location>
</feature>
<dbReference type="Proteomes" id="UP000076738">
    <property type="component" value="Unassembled WGS sequence"/>
</dbReference>
<feature type="compositionally biased region" description="Basic residues" evidence="1">
    <location>
        <begin position="98"/>
        <end position="107"/>
    </location>
</feature>
<accession>A0A167L322</accession>
<dbReference type="EMBL" id="KV417290">
    <property type="protein sequence ID" value="KZO95280.1"/>
    <property type="molecule type" value="Genomic_DNA"/>
</dbReference>
<feature type="compositionally biased region" description="Polar residues" evidence="1">
    <location>
        <begin position="117"/>
        <end position="127"/>
    </location>
</feature>
<keyword evidence="2" id="KW-0472">Membrane</keyword>
<feature type="compositionally biased region" description="Polar residues" evidence="1">
    <location>
        <begin position="234"/>
        <end position="251"/>
    </location>
</feature>
<dbReference type="OrthoDB" id="3244253at2759"/>
<feature type="region of interest" description="Disordered" evidence="1">
    <location>
        <begin position="93"/>
        <end position="127"/>
    </location>
</feature>
<proteinExistence type="predicted"/>
<feature type="compositionally biased region" description="Polar residues" evidence="1">
    <location>
        <begin position="317"/>
        <end position="327"/>
    </location>
</feature>
<dbReference type="AlphaFoldDB" id="A0A167L322"/>
<reference evidence="3 4" key="1">
    <citation type="journal article" date="2016" name="Mol. Biol. Evol.">
        <title>Comparative Genomics of Early-Diverging Mushroom-Forming Fungi Provides Insights into the Origins of Lignocellulose Decay Capabilities.</title>
        <authorList>
            <person name="Nagy L.G."/>
            <person name="Riley R."/>
            <person name="Tritt A."/>
            <person name="Adam C."/>
            <person name="Daum C."/>
            <person name="Floudas D."/>
            <person name="Sun H."/>
            <person name="Yadav J.S."/>
            <person name="Pangilinan J."/>
            <person name="Larsson K.H."/>
            <person name="Matsuura K."/>
            <person name="Barry K."/>
            <person name="Labutti K."/>
            <person name="Kuo R."/>
            <person name="Ohm R.A."/>
            <person name="Bhattacharya S.S."/>
            <person name="Shirouzu T."/>
            <person name="Yoshinaga Y."/>
            <person name="Martin F.M."/>
            <person name="Grigoriev I.V."/>
            <person name="Hibbett D.S."/>
        </authorList>
    </citation>
    <scope>NUCLEOTIDE SEQUENCE [LARGE SCALE GENOMIC DNA]</scope>
    <source>
        <strain evidence="3 4">TUFC12733</strain>
    </source>
</reference>
<feature type="compositionally biased region" description="Pro residues" evidence="1">
    <location>
        <begin position="160"/>
        <end position="172"/>
    </location>
</feature>
<feature type="transmembrane region" description="Helical" evidence="2">
    <location>
        <begin position="61"/>
        <end position="87"/>
    </location>
</feature>
<protein>
    <submittedName>
        <fullName evidence="3">Uncharacterized protein</fullName>
    </submittedName>
</protein>
<gene>
    <name evidence="3" type="ORF">CALVIDRAFT_565048</name>
</gene>
<name>A0A167L322_CALVF</name>
<evidence type="ECO:0000256" key="2">
    <source>
        <dbReference type="SAM" id="Phobius"/>
    </source>
</evidence>
<keyword evidence="2" id="KW-1133">Transmembrane helix</keyword>
<feature type="compositionally biased region" description="Low complexity" evidence="1">
    <location>
        <begin position="7"/>
        <end position="25"/>
    </location>
</feature>
<keyword evidence="2" id="KW-0812">Transmembrane</keyword>
<feature type="region of interest" description="Disordered" evidence="1">
    <location>
        <begin position="358"/>
        <end position="387"/>
    </location>
</feature>
<sequence length="427" mass="44576">MSSPSATLPSGTTTDPSTSVPTSLLINSAAPPGDAGPSVVTVTYQVGPTDTPQSSGGGSNIPIGAIVGGTLGGMAIVALVVFAWIWWGRAIKRSDRDKKRRSQRRASKMPPRPSMKHVSSSTGSSFLTRDGKTVSFEFVSPAGAVAGAAVPALSKHAPPPRHAPPTRVPPPARRTSASALPPGAAAPGATATATVLVTPPEEPQPPRVRSPERPEKSPYRPSRRREAALAVTHARTSSGGSYRPSPLSQGASFAASRDPSPGAQAQEFRGDPSQSSSAQSSAGPSSAAQSTSTQSTQSTSKTPSPTAPPTPPFLRKSPTSKTKTNPSLVALHAAATTPTPNLSLLTQADGRVNRLSALSVQPASPSEWEHEPMPPAHPAYQQQQQYQMQQYQLQHGLAPHQDEDEILWRGSRVEMTPSPEGDDDDRV</sequence>
<keyword evidence="4" id="KW-1185">Reference proteome</keyword>
<feature type="compositionally biased region" description="Basic and acidic residues" evidence="1">
    <location>
        <begin position="209"/>
        <end position="218"/>
    </location>
</feature>
<organism evidence="3 4">
    <name type="scientific">Calocera viscosa (strain TUFC12733)</name>
    <dbReference type="NCBI Taxonomy" id="1330018"/>
    <lineage>
        <taxon>Eukaryota</taxon>
        <taxon>Fungi</taxon>
        <taxon>Dikarya</taxon>
        <taxon>Basidiomycota</taxon>
        <taxon>Agaricomycotina</taxon>
        <taxon>Dacrymycetes</taxon>
        <taxon>Dacrymycetales</taxon>
        <taxon>Dacrymycetaceae</taxon>
        <taxon>Calocera</taxon>
    </lineage>
</organism>
<evidence type="ECO:0000313" key="3">
    <source>
        <dbReference type="EMBL" id="KZO95280.1"/>
    </source>
</evidence>
<feature type="compositionally biased region" description="Low complexity" evidence="1">
    <location>
        <begin position="272"/>
        <end position="304"/>
    </location>
</feature>
<feature type="region of interest" description="Disordered" evidence="1">
    <location>
        <begin position="1"/>
        <end position="60"/>
    </location>
</feature>